<evidence type="ECO:0000259" key="2">
    <source>
        <dbReference type="Pfam" id="PF22725"/>
    </source>
</evidence>
<dbReference type="InterPro" id="IPR000683">
    <property type="entry name" value="Gfo/Idh/MocA-like_OxRdtase_N"/>
</dbReference>
<dbReference type="InterPro" id="IPR036291">
    <property type="entry name" value="NAD(P)-bd_dom_sf"/>
</dbReference>
<evidence type="ECO:0000259" key="1">
    <source>
        <dbReference type="Pfam" id="PF01408"/>
    </source>
</evidence>
<dbReference type="PANTHER" id="PTHR43249:SF1">
    <property type="entry name" value="D-GLUCOSIDE 3-DEHYDROGENASE"/>
    <property type="match status" value="1"/>
</dbReference>
<gene>
    <name evidence="3" type="ORF">DWY99_02430</name>
</gene>
<dbReference type="InterPro" id="IPR055170">
    <property type="entry name" value="GFO_IDH_MocA-like_dom"/>
</dbReference>
<sequence>MSKVYRVAIIGTGMICNAAHIPAYKAMGDKVKIVAVADIREEAAKETAERHNIPKYYVDAYEMLEKEKPDIISVCTPNAYHVEYTLAGLRAGCDVFCEKPVAVKYTDAEMVFAEAEKLGKHLFVTQSLRFFKDYVAAADIVKSGALGNMYFADLHLVRRLGIPKWGMFHMAKENIGGAFCDIGVHMCDYLMSITGNPQMLSTTGKAVATLVNTMKDTYYSNVESGALSGDVFTPRKFDWKEFDVEEFSNGYIRFENGMTVTFKISWALNQPNQQTISLCGDKGGLLLTDDSMKLITTQGRYQADLMPRIFEDKYENLSSFYGHIHVFENALKVLDGEMTMEEYPIKKEEVLNVVSIIEAFYKSDKLGREVTFAELEK</sequence>
<dbReference type="Pfam" id="PF01408">
    <property type="entry name" value="GFO_IDH_MocA"/>
    <property type="match status" value="1"/>
</dbReference>
<feature type="domain" description="Gfo/Idh/MocA-like oxidoreductase N-terminal" evidence="1">
    <location>
        <begin position="6"/>
        <end position="125"/>
    </location>
</feature>
<dbReference type="Pfam" id="PF22725">
    <property type="entry name" value="GFO_IDH_MocA_C3"/>
    <property type="match status" value="1"/>
</dbReference>
<dbReference type="InterPro" id="IPR052515">
    <property type="entry name" value="Gfo/Idh/MocA_Oxidoreductase"/>
</dbReference>
<dbReference type="Proteomes" id="UP000284751">
    <property type="component" value="Unassembled WGS sequence"/>
</dbReference>
<dbReference type="GO" id="GO:0000166">
    <property type="term" value="F:nucleotide binding"/>
    <property type="evidence" value="ECO:0007669"/>
    <property type="project" value="InterPro"/>
</dbReference>
<name>A0A412B090_9FIRM</name>
<dbReference type="SUPFAM" id="SSF55347">
    <property type="entry name" value="Glyceraldehyde-3-phosphate dehydrogenase-like, C-terminal domain"/>
    <property type="match status" value="1"/>
</dbReference>
<reference evidence="3 4" key="1">
    <citation type="submission" date="2018-08" db="EMBL/GenBank/DDBJ databases">
        <title>A genome reference for cultivated species of the human gut microbiota.</title>
        <authorList>
            <person name="Zou Y."/>
            <person name="Xue W."/>
            <person name="Luo G."/>
        </authorList>
    </citation>
    <scope>NUCLEOTIDE SEQUENCE [LARGE SCALE GENOMIC DNA]</scope>
    <source>
        <strain evidence="3 4">AF28-26</strain>
    </source>
</reference>
<dbReference type="Gene3D" id="3.30.360.10">
    <property type="entry name" value="Dihydrodipicolinate Reductase, domain 2"/>
    <property type="match status" value="1"/>
</dbReference>
<evidence type="ECO:0000313" key="3">
    <source>
        <dbReference type="EMBL" id="RGQ43669.1"/>
    </source>
</evidence>
<comment type="caution">
    <text evidence="3">The sequence shown here is derived from an EMBL/GenBank/DDBJ whole genome shotgun (WGS) entry which is preliminary data.</text>
</comment>
<evidence type="ECO:0000313" key="4">
    <source>
        <dbReference type="Proteomes" id="UP000284751"/>
    </source>
</evidence>
<dbReference type="Gene3D" id="3.40.50.720">
    <property type="entry name" value="NAD(P)-binding Rossmann-like Domain"/>
    <property type="match status" value="1"/>
</dbReference>
<accession>A0A412B090</accession>
<organism evidence="3 4">
    <name type="scientific">[Clostridium] leptum</name>
    <dbReference type="NCBI Taxonomy" id="1535"/>
    <lineage>
        <taxon>Bacteria</taxon>
        <taxon>Bacillati</taxon>
        <taxon>Bacillota</taxon>
        <taxon>Clostridia</taxon>
        <taxon>Eubacteriales</taxon>
        <taxon>Oscillospiraceae</taxon>
        <taxon>Oscillospiraceae incertae sedis</taxon>
    </lineage>
</organism>
<protein>
    <submittedName>
        <fullName evidence="3">Gfo/Idh/MocA family oxidoreductase</fullName>
    </submittedName>
</protein>
<proteinExistence type="predicted"/>
<dbReference type="PANTHER" id="PTHR43249">
    <property type="entry name" value="UDP-N-ACETYL-2-AMINO-2-DEOXY-D-GLUCURONATE OXIDASE"/>
    <property type="match status" value="1"/>
</dbReference>
<feature type="domain" description="GFO/IDH/MocA-like oxidoreductase" evidence="2">
    <location>
        <begin position="134"/>
        <end position="285"/>
    </location>
</feature>
<dbReference type="EMBL" id="QRTC01000005">
    <property type="protein sequence ID" value="RGQ43669.1"/>
    <property type="molecule type" value="Genomic_DNA"/>
</dbReference>
<dbReference type="SUPFAM" id="SSF51735">
    <property type="entry name" value="NAD(P)-binding Rossmann-fold domains"/>
    <property type="match status" value="1"/>
</dbReference>
<dbReference type="AlphaFoldDB" id="A0A412B090"/>